<proteinExistence type="predicted"/>
<name>A0ABP9HDQ6_9ACTN</name>
<accession>A0ABP9HDQ6</accession>
<sequence length="149" mass="16395">MGDHMSGTSVGRAPHPDVLREFARLGGSVDADFEPGAWVEDTPLGPRRVPPALQAILAVRWPAGHVLRTDEDDYLMTFPQLVDGDPIADDRALMVIAFSETTQYYWVVDLDDERPDDPMVHDIDHGDADEGDFDQPQRLSALLATLVSG</sequence>
<evidence type="ECO:0000313" key="2">
    <source>
        <dbReference type="Proteomes" id="UP001500466"/>
    </source>
</evidence>
<dbReference type="Proteomes" id="UP001500466">
    <property type="component" value="Unassembled WGS sequence"/>
</dbReference>
<organism evidence="1 2">
    <name type="scientific">Yinghuangia aomiensis</name>
    <dbReference type="NCBI Taxonomy" id="676205"/>
    <lineage>
        <taxon>Bacteria</taxon>
        <taxon>Bacillati</taxon>
        <taxon>Actinomycetota</taxon>
        <taxon>Actinomycetes</taxon>
        <taxon>Kitasatosporales</taxon>
        <taxon>Streptomycetaceae</taxon>
        <taxon>Yinghuangia</taxon>
    </lineage>
</organism>
<gene>
    <name evidence="1" type="ORF">GCM10023205_36930</name>
</gene>
<dbReference type="RefSeq" id="WP_345676624.1">
    <property type="nucleotide sequence ID" value="NZ_BAABHS010000012.1"/>
</dbReference>
<evidence type="ECO:0008006" key="3">
    <source>
        <dbReference type="Google" id="ProtNLM"/>
    </source>
</evidence>
<comment type="caution">
    <text evidence="1">The sequence shown here is derived from an EMBL/GenBank/DDBJ whole genome shotgun (WGS) entry which is preliminary data.</text>
</comment>
<keyword evidence="2" id="KW-1185">Reference proteome</keyword>
<dbReference type="EMBL" id="BAABHS010000012">
    <property type="protein sequence ID" value="GAA4968406.1"/>
    <property type="molecule type" value="Genomic_DNA"/>
</dbReference>
<evidence type="ECO:0000313" key="1">
    <source>
        <dbReference type="EMBL" id="GAA4968406.1"/>
    </source>
</evidence>
<reference evidence="2" key="1">
    <citation type="journal article" date="2019" name="Int. J. Syst. Evol. Microbiol.">
        <title>The Global Catalogue of Microorganisms (GCM) 10K type strain sequencing project: providing services to taxonomists for standard genome sequencing and annotation.</title>
        <authorList>
            <consortium name="The Broad Institute Genomics Platform"/>
            <consortium name="The Broad Institute Genome Sequencing Center for Infectious Disease"/>
            <person name="Wu L."/>
            <person name="Ma J."/>
        </authorList>
    </citation>
    <scope>NUCLEOTIDE SEQUENCE [LARGE SCALE GENOMIC DNA]</scope>
    <source>
        <strain evidence="2">JCM 17986</strain>
    </source>
</reference>
<protein>
    <recommendedName>
        <fullName evidence="3">SUKH superfamily protein</fullName>
    </recommendedName>
</protein>